<dbReference type="EMBL" id="CP066065">
    <property type="protein sequence ID" value="QQC44134.1"/>
    <property type="molecule type" value="Genomic_DNA"/>
</dbReference>
<proteinExistence type="predicted"/>
<accession>A0AAP9Y815</accession>
<protein>
    <submittedName>
        <fullName evidence="8">ATP-dependent helicase HrpB</fullName>
    </submittedName>
</protein>
<keyword evidence="4" id="KW-0067">ATP-binding</keyword>
<feature type="compositionally biased region" description="Basic and acidic residues" evidence="5">
    <location>
        <begin position="494"/>
        <end position="505"/>
    </location>
</feature>
<dbReference type="Pfam" id="PF08482">
    <property type="entry name" value="HrpB_C"/>
    <property type="match status" value="1"/>
</dbReference>
<dbReference type="Gene3D" id="1.20.120.1080">
    <property type="match status" value="1"/>
</dbReference>
<feature type="compositionally biased region" description="Basic and acidic residues" evidence="5">
    <location>
        <begin position="854"/>
        <end position="866"/>
    </location>
</feature>
<dbReference type="PROSITE" id="PS51194">
    <property type="entry name" value="HELICASE_CTER"/>
    <property type="match status" value="1"/>
</dbReference>
<dbReference type="CDD" id="cd18791">
    <property type="entry name" value="SF2_C_RHA"/>
    <property type="match status" value="1"/>
</dbReference>
<name>A0AAP9Y815_9ACTO</name>
<dbReference type="SMART" id="SM00847">
    <property type="entry name" value="HA2"/>
    <property type="match status" value="1"/>
</dbReference>
<feature type="domain" description="Helicase C-terminal" evidence="7">
    <location>
        <begin position="246"/>
        <end position="406"/>
    </location>
</feature>
<dbReference type="SMART" id="SM00490">
    <property type="entry name" value="HELICc"/>
    <property type="match status" value="1"/>
</dbReference>
<dbReference type="InterPro" id="IPR048333">
    <property type="entry name" value="HA2_WH"/>
</dbReference>
<dbReference type="NCBIfam" id="TIGR01970">
    <property type="entry name" value="DEAH_box_HrpB"/>
    <property type="match status" value="1"/>
</dbReference>
<dbReference type="GO" id="GO:0003676">
    <property type="term" value="F:nucleic acid binding"/>
    <property type="evidence" value="ECO:0007669"/>
    <property type="project" value="InterPro"/>
</dbReference>
<dbReference type="PROSITE" id="PS51192">
    <property type="entry name" value="HELICASE_ATP_BIND_1"/>
    <property type="match status" value="1"/>
</dbReference>
<dbReference type="InterPro" id="IPR011545">
    <property type="entry name" value="DEAD/DEAH_box_helicase_dom"/>
</dbReference>
<dbReference type="SUPFAM" id="SSF52540">
    <property type="entry name" value="P-loop containing nucleoside triphosphate hydrolases"/>
    <property type="match status" value="1"/>
</dbReference>
<dbReference type="InterPro" id="IPR007502">
    <property type="entry name" value="Helicase-assoc_dom"/>
</dbReference>
<evidence type="ECO:0000313" key="9">
    <source>
        <dbReference type="Proteomes" id="UP000595220"/>
    </source>
</evidence>
<evidence type="ECO:0000313" key="8">
    <source>
        <dbReference type="EMBL" id="QQC44134.1"/>
    </source>
</evidence>
<dbReference type="Gene3D" id="3.40.50.300">
    <property type="entry name" value="P-loop containing nucleotide triphosphate hydrolases"/>
    <property type="match status" value="2"/>
</dbReference>
<feature type="region of interest" description="Disordered" evidence="5">
    <location>
        <begin position="850"/>
        <end position="872"/>
    </location>
</feature>
<keyword evidence="1" id="KW-0547">Nucleotide-binding</keyword>
<dbReference type="Pfam" id="PF04408">
    <property type="entry name" value="WHD_HA2"/>
    <property type="match status" value="1"/>
</dbReference>
<keyword evidence="2" id="KW-0378">Hydrolase</keyword>
<dbReference type="PIRSF" id="PIRSF005496">
    <property type="entry name" value="ATP_hel_hrpB"/>
    <property type="match status" value="1"/>
</dbReference>
<evidence type="ECO:0000256" key="1">
    <source>
        <dbReference type="ARBA" id="ARBA00022741"/>
    </source>
</evidence>
<evidence type="ECO:0000259" key="6">
    <source>
        <dbReference type="PROSITE" id="PS51192"/>
    </source>
</evidence>
<dbReference type="RefSeq" id="WP_074632893.1">
    <property type="nucleotide sequence ID" value="NZ_CP066065.1"/>
</dbReference>
<dbReference type="GO" id="GO:0005524">
    <property type="term" value="F:ATP binding"/>
    <property type="evidence" value="ECO:0007669"/>
    <property type="project" value="UniProtKB-KW"/>
</dbReference>
<evidence type="ECO:0000256" key="3">
    <source>
        <dbReference type="ARBA" id="ARBA00022806"/>
    </source>
</evidence>
<dbReference type="InterPro" id="IPR013689">
    <property type="entry name" value="RNA_helicase_ATP-dep_HrpB_C"/>
</dbReference>
<keyword evidence="3 8" id="KW-0347">Helicase</keyword>
<reference evidence="8 9" key="1">
    <citation type="submission" date="2020-12" db="EMBL/GenBank/DDBJ databases">
        <title>FDA dAtabase for Regulatory Grade micrObial Sequences (FDA-ARGOS): Supporting development and validation of Infectious Disease Dx tests.</title>
        <authorList>
            <person name="Sproer C."/>
            <person name="Gronow S."/>
            <person name="Severitt S."/>
            <person name="Schroder I."/>
            <person name="Tallon L."/>
            <person name="Sadzewicz L."/>
            <person name="Zhao X."/>
            <person name="Boylan J."/>
            <person name="Ott S."/>
            <person name="Bowen H."/>
            <person name="Vavikolanu K."/>
            <person name="Mehta A."/>
            <person name="Aluvathingal J."/>
            <person name="Nadendla S."/>
            <person name="Lowell S."/>
            <person name="Myers T."/>
            <person name="Yan Y."/>
            <person name="Sichtig H."/>
        </authorList>
    </citation>
    <scope>NUCLEOTIDE SEQUENCE [LARGE SCALE GENOMIC DNA]</scope>
    <source>
        <strain evidence="8 9">FDAARGOS_985</strain>
    </source>
</reference>
<keyword evidence="9" id="KW-1185">Reference proteome</keyword>
<feature type="domain" description="Helicase ATP-binding" evidence="6">
    <location>
        <begin position="24"/>
        <end position="200"/>
    </location>
</feature>
<dbReference type="InterPro" id="IPR014001">
    <property type="entry name" value="Helicase_ATP-bd"/>
</dbReference>
<gene>
    <name evidence="8" type="primary">hrpB</name>
    <name evidence="8" type="ORF">I6H42_01545</name>
</gene>
<dbReference type="SMART" id="SM00487">
    <property type="entry name" value="DEXDc"/>
    <property type="match status" value="1"/>
</dbReference>
<dbReference type="AlphaFoldDB" id="A0AAP9Y815"/>
<feature type="region of interest" description="Disordered" evidence="5">
    <location>
        <begin position="492"/>
        <end position="511"/>
    </location>
</feature>
<dbReference type="PANTHER" id="PTHR43519:SF1">
    <property type="entry name" value="ATP-DEPENDENT RNA HELICASE HRPB"/>
    <property type="match status" value="1"/>
</dbReference>
<evidence type="ECO:0000256" key="2">
    <source>
        <dbReference type="ARBA" id="ARBA00022801"/>
    </source>
</evidence>
<evidence type="ECO:0000256" key="4">
    <source>
        <dbReference type="ARBA" id="ARBA00022840"/>
    </source>
</evidence>
<dbReference type="PANTHER" id="PTHR43519">
    <property type="entry name" value="ATP-DEPENDENT RNA HELICASE HRPB"/>
    <property type="match status" value="1"/>
</dbReference>
<dbReference type="InterPro" id="IPR010225">
    <property type="entry name" value="HrpB"/>
</dbReference>
<dbReference type="Pfam" id="PF00270">
    <property type="entry name" value="DEAD"/>
    <property type="match status" value="1"/>
</dbReference>
<sequence length="872" mass="91805">MPALEDLLSCPPDLPVTRALGDIAAAVCPGGCAVVTAPPGTGKTTLLPPAVAVALAGPGAGGAGSKSGGSPMRVIVTQPRRVAARAAARRIARLLGEDVGGQVGYSVRADSRVSERTRVEMVTPGVALRRLQRDPELPGVAALIIDEFHERDLDTDLALAFALDVRAALREDLFIALTSATLEASSAVRLLRGATGQEPALVDIPGEIYPLDVRYAPPPRGVDAVGAISRDRVGVRREYLAHVARTIEDTVTGTSGSVLVFLPGVTEIEAVRRSLRLPGLPILALHGQLSATDQDRALSPATGRRVILSTSIAESSLTVPGVSVVVDAGLAREPRFDAGRCLSSLVTVPASLARMDQRAGRAARTGPGMAVRVMDPVDVARRPAQSAPGIATQDLANARLQVASWGTPVTDLALLDAPPTGTWEAAGQRLASLGAIDRDGAVTALGRTLAALPLDPPLGRALLAASGVLGVPRAARCVALLSEDVRAPGADLGGVERRGGREGGDRAQAARVRETEARLKRLASRLPSVKAWEGREAVPGGDPRPGRGRSREDELALTCALAHPQWIARKRPGSAAYILAGGVGAELPNGSPLEGQEWLAVSSIDRAPASRHARILAAVPLPEEDALAAGAAMIAERTQASIDKGRLRATRTRTLGTIPLSTAPARTLRGEEATALAADHVASRGLGELGWGKEASSLRERMRALHRAFGAPWPDVSDEGLAANARTWLAPWGQRLASGTPLASVPMVEVLRSLLPWPHAARLDELAPDKLPIPSGGTRPIDWSGEHPVLTLRVQQAFGWTRTPRLLDGRMPLVLHLTDPAGRPAAVTSDLTSFWQGPYRDVRAQLRGRYPKHPWPEDPLRAEPTNRAKRRS</sequence>
<evidence type="ECO:0000259" key="7">
    <source>
        <dbReference type="PROSITE" id="PS51194"/>
    </source>
</evidence>
<organism evidence="8 9">
    <name type="scientific">Schaalia meyeri</name>
    <dbReference type="NCBI Taxonomy" id="52773"/>
    <lineage>
        <taxon>Bacteria</taxon>
        <taxon>Bacillati</taxon>
        <taxon>Actinomycetota</taxon>
        <taxon>Actinomycetes</taxon>
        <taxon>Actinomycetales</taxon>
        <taxon>Actinomycetaceae</taxon>
        <taxon>Schaalia</taxon>
    </lineage>
</organism>
<dbReference type="Pfam" id="PF00271">
    <property type="entry name" value="Helicase_C"/>
    <property type="match status" value="1"/>
</dbReference>
<dbReference type="Proteomes" id="UP000595220">
    <property type="component" value="Chromosome"/>
</dbReference>
<dbReference type="InterPro" id="IPR027417">
    <property type="entry name" value="P-loop_NTPase"/>
</dbReference>
<evidence type="ECO:0000256" key="5">
    <source>
        <dbReference type="SAM" id="MobiDB-lite"/>
    </source>
</evidence>
<dbReference type="InterPro" id="IPR001650">
    <property type="entry name" value="Helicase_C-like"/>
</dbReference>
<dbReference type="GO" id="GO:0004386">
    <property type="term" value="F:helicase activity"/>
    <property type="evidence" value="ECO:0007669"/>
    <property type="project" value="UniProtKB-KW"/>
</dbReference>
<dbReference type="GO" id="GO:0016787">
    <property type="term" value="F:hydrolase activity"/>
    <property type="evidence" value="ECO:0007669"/>
    <property type="project" value="UniProtKB-KW"/>
</dbReference>